<dbReference type="KEGG" id="xtr:108648893"/>
<dbReference type="PANTHER" id="PTHR24356:SF432">
    <property type="entry name" value="SERINE_THREONINE-PROTEIN KINASE N1-LIKE"/>
    <property type="match status" value="1"/>
</dbReference>
<comment type="catalytic activity">
    <reaction evidence="7">
        <text>L-threonyl-[protein] + ATP = O-phospho-L-threonyl-[protein] + ADP + H(+)</text>
        <dbReference type="Rhea" id="RHEA:46608"/>
        <dbReference type="Rhea" id="RHEA-COMP:11060"/>
        <dbReference type="Rhea" id="RHEA-COMP:11605"/>
        <dbReference type="ChEBI" id="CHEBI:15378"/>
        <dbReference type="ChEBI" id="CHEBI:30013"/>
        <dbReference type="ChEBI" id="CHEBI:30616"/>
        <dbReference type="ChEBI" id="CHEBI:61977"/>
        <dbReference type="ChEBI" id="CHEBI:456216"/>
        <dbReference type="EC" id="2.7.11.1"/>
    </reaction>
</comment>
<dbReference type="Pfam" id="PF00069">
    <property type="entry name" value="Pkinase"/>
    <property type="match status" value="1"/>
</dbReference>
<sequence length="197" mass="21763">MSHTVGQMIPAQEKGGFEPEEDTVDNFTATSSSVPSACEVVDNGSESDAELLGADGPSDSSIPRSAMSLENFNLGKVLGEGTFGKVFLAEYKDTKQLCAIKTLKKERIIAKNDIKSVFKEKRILQKVTSAEHPFLVSLYATFQSENHLFFVMEYLPGGDLCHLLEHQGAFEESKAMFYTACIVLGLEELHRNNIVHR</sequence>
<evidence type="ECO:0000256" key="10">
    <source>
        <dbReference type="SAM" id="MobiDB-lite"/>
    </source>
</evidence>
<dbReference type="InterPro" id="IPR000719">
    <property type="entry name" value="Prot_kinase_dom"/>
</dbReference>
<evidence type="ECO:0000259" key="11">
    <source>
        <dbReference type="PROSITE" id="PS50011"/>
    </source>
</evidence>
<dbReference type="OrthoDB" id="9949496at2759"/>
<dbReference type="Gene3D" id="1.10.510.10">
    <property type="entry name" value="Transferase(Phosphotransferase) domain 1"/>
    <property type="match status" value="1"/>
</dbReference>
<evidence type="ECO:0000256" key="9">
    <source>
        <dbReference type="PROSITE-ProRule" id="PRU10141"/>
    </source>
</evidence>
<dbReference type="PANTHER" id="PTHR24356">
    <property type="entry name" value="SERINE/THREONINE-PROTEIN KINASE"/>
    <property type="match status" value="1"/>
</dbReference>
<dbReference type="SUPFAM" id="SSF56112">
    <property type="entry name" value="Protein kinase-like (PK-like)"/>
    <property type="match status" value="1"/>
</dbReference>
<evidence type="ECO:0000256" key="7">
    <source>
        <dbReference type="ARBA" id="ARBA00047899"/>
    </source>
</evidence>
<feature type="region of interest" description="Disordered" evidence="10">
    <location>
        <begin position="1"/>
        <end position="32"/>
    </location>
</feature>
<evidence type="ECO:0000313" key="13">
    <source>
        <dbReference type="RefSeq" id="XP_031749349.1"/>
    </source>
</evidence>
<evidence type="ECO:0000256" key="6">
    <source>
        <dbReference type="ARBA" id="ARBA00022840"/>
    </source>
</evidence>
<dbReference type="SMART" id="SM00220">
    <property type="entry name" value="S_TKc"/>
    <property type="match status" value="1"/>
</dbReference>
<dbReference type="GeneID" id="108648893"/>
<dbReference type="InterPro" id="IPR011009">
    <property type="entry name" value="Kinase-like_dom_sf"/>
</dbReference>
<evidence type="ECO:0000256" key="5">
    <source>
        <dbReference type="ARBA" id="ARBA00022777"/>
    </source>
</evidence>
<name>A0A8J1IUS5_XENTR</name>
<dbReference type="Gene3D" id="3.30.200.20">
    <property type="entry name" value="Phosphorylase Kinase, domain 1"/>
    <property type="match status" value="1"/>
</dbReference>
<keyword evidence="2" id="KW-0723">Serine/threonine-protein kinase</keyword>
<dbReference type="EC" id="2.7.11.1" evidence="1"/>
<evidence type="ECO:0000313" key="14">
    <source>
        <dbReference type="Xenbase" id="XB-GENE-29091315"/>
    </source>
</evidence>
<dbReference type="AGR" id="Xenbase:XB-GENE-29091315"/>
<evidence type="ECO:0000256" key="2">
    <source>
        <dbReference type="ARBA" id="ARBA00022527"/>
    </source>
</evidence>
<keyword evidence="3" id="KW-0808">Transferase</keyword>
<comment type="catalytic activity">
    <reaction evidence="8">
        <text>L-seryl-[protein] + ATP = O-phospho-L-seryl-[protein] + ADP + H(+)</text>
        <dbReference type="Rhea" id="RHEA:17989"/>
        <dbReference type="Rhea" id="RHEA-COMP:9863"/>
        <dbReference type="Rhea" id="RHEA-COMP:11604"/>
        <dbReference type="ChEBI" id="CHEBI:15378"/>
        <dbReference type="ChEBI" id="CHEBI:29999"/>
        <dbReference type="ChEBI" id="CHEBI:30616"/>
        <dbReference type="ChEBI" id="CHEBI:83421"/>
        <dbReference type="ChEBI" id="CHEBI:456216"/>
        <dbReference type="EC" id="2.7.11.1"/>
    </reaction>
</comment>
<protein>
    <recommendedName>
        <fullName evidence="1">non-specific serine/threonine protein kinase</fullName>
        <ecNumber evidence="1">2.7.11.1</ecNumber>
    </recommendedName>
</protein>
<dbReference type="FunFam" id="3.30.200.20:FF:000058">
    <property type="entry name" value="Putative serine/threonine-protein kinase N2"/>
    <property type="match status" value="1"/>
</dbReference>
<dbReference type="InterPro" id="IPR017441">
    <property type="entry name" value="Protein_kinase_ATP_BS"/>
</dbReference>
<gene>
    <name evidence="13 14" type="primary">LOC108648893</name>
</gene>
<keyword evidence="5 13" id="KW-0418">Kinase</keyword>
<dbReference type="PROSITE" id="PS50011">
    <property type="entry name" value="PROTEIN_KINASE_DOM"/>
    <property type="match status" value="1"/>
</dbReference>
<keyword evidence="4 9" id="KW-0547">Nucleotide-binding</keyword>
<dbReference type="AlphaFoldDB" id="A0A8J1IUS5"/>
<dbReference type="OMA" id="CHLMEYM"/>
<dbReference type="Xenbase" id="XB-GENE-29091315">
    <property type="gene designation" value="LOC108648893"/>
</dbReference>
<dbReference type="GO" id="GO:0005524">
    <property type="term" value="F:ATP binding"/>
    <property type="evidence" value="ECO:0007669"/>
    <property type="project" value="UniProtKB-UniRule"/>
</dbReference>
<proteinExistence type="predicted"/>
<dbReference type="GO" id="GO:0004674">
    <property type="term" value="F:protein serine/threonine kinase activity"/>
    <property type="evidence" value="ECO:0000318"/>
    <property type="project" value="GO_Central"/>
</dbReference>
<feature type="binding site" evidence="9">
    <location>
        <position position="111"/>
    </location>
    <ligand>
        <name>ATP</name>
        <dbReference type="ChEBI" id="CHEBI:30616"/>
    </ligand>
</feature>
<dbReference type="InterPro" id="IPR050236">
    <property type="entry name" value="Ser_Thr_kinase_AGC"/>
</dbReference>
<keyword evidence="6 9" id="KW-0067">ATP-binding</keyword>
<evidence type="ECO:0000256" key="8">
    <source>
        <dbReference type="ARBA" id="ARBA00048679"/>
    </source>
</evidence>
<organism evidence="12 13">
    <name type="scientific">Xenopus tropicalis</name>
    <name type="common">Western clawed frog</name>
    <name type="synonym">Silurana tropicalis</name>
    <dbReference type="NCBI Taxonomy" id="8364"/>
    <lineage>
        <taxon>Eukaryota</taxon>
        <taxon>Metazoa</taxon>
        <taxon>Chordata</taxon>
        <taxon>Craniata</taxon>
        <taxon>Vertebrata</taxon>
        <taxon>Euteleostomi</taxon>
        <taxon>Amphibia</taxon>
        <taxon>Batrachia</taxon>
        <taxon>Anura</taxon>
        <taxon>Pipoidea</taxon>
        <taxon>Pipidae</taxon>
        <taxon>Xenopodinae</taxon>
        <taxon>Xenopus</taxon>
        <taxon>Silurana</taxon>
    </lineage>
</organism>
<feature type="domain" description="Protein kinase" evidence="11">
    <location>
        <begin position="72"/>
        <end position="197"/>
    </location>
</feature>
<dbReference type="GO" id="GO:0035556">
    <property type="term" value="P:intracellular signal transduction"/>
    <property type="evidence" value="ECO:0000318"/>
    <property type="project" value="GO_Central"/>
</dbReference>
<evidence type="ECO:0000256" key="1">
    <source>
        <dbReference type="ARBA" id="ARBA00012513"/>
    </source>
</evidence>
<dbReference type="RefSeq" id="XP_031749349.1">
    <property type="nucleotide sequence ID" value="XM_031893489.1"/>
</dbReference>
<accession>A0A8J1IUS5</accession>
<dbReference type="Proteomes" id="UP000008143">
    <property type="component" value="Chromosome 9"/>
</dbReference>
<evidence type="ECO:0000313" key="12">
    <source>
        <dbReference type="Proteomes" id="UP000008143"/>
    </source>
</evidence>
<dbReference type="PROSITE" id="PS00107">
    <property type="entry name" value="PROTEIN_KINASE_ATP"/>
    <property type="match status" value="1"/>
</dbReference>
<reference evidence="13" key="1">
    <citation type="submission" date="2025-08" db="UniProtKB">
        <authorList>
            <consortium name="RefSeq"/>
        </authorList>
    </citation>
    <scope>IDENTIFICATION</scope>
    <source>
        <strain evidence="13">Nigerian</strain>
        <tissue evidence="13">Liver and blood</tissue>
    </source>
</reference>
<evidence type="ECO:0000256" key="3">
    <source>
        <dbReference type="ARBA" id="ARBA00022679"/>
    </source>
</evidence>
<keyword evidence="12" id="KW-1185">Reference proteome</keyword>
<evidence type="ECO:0000256" key="4">
    <source>
        <dbReference type="ARBA" id="ARBA00022741"/>
    </source>
</evidence>